<comment type="pathway">
    <text evidence="2">Protein modification; protein glycosylation.</text>
</comment>
<dbReference type="EC" id="2.4.1.131" evidence="3"/>
<keyword evidence="7 12" id="KW-0812">Transmembrane</keyword>
<evidence type="ECO:0000256" key="2">
    <source>
        <dbReference type="ARBA" id="ARBA00004922"/>
    </source>
</evidence>
<feature type="transmembrane region" description="Helical" evidence="12">
    <location>
        <begin position="227"/>
        <end position="249"/>
    </location>
</feature>
<evidence type="ECO:0000256" key="9">
    <source>
        <dbReference type="ARBA" id="ARBA00022989"/>
    </source>
</evidence>
<proteinExistence type="predicted"/>
<protein>
    <recommendedName>
        <fullName evidence="4">GDP-Man:Man(3)GlcNAc(2)-PP-Dol alpha-1,2-mannosyltransferase</fullName>
        <ecNumber evidence="3">2.4.1.131</ecNumber>
    </recommendedName>
</protein>
<feature type="transmembrane region" description="Helical" evidence="12">
    <location>
        <begin position="108"/>
        <end position="128"/>
    </location>
</feature>
<comment type="catalytic activity">
    <reaction evidence="11">
        <text>an alpha-D-Man-(1-&gt;3)-[alpha-D-Man-(1-&gt;6)]-beta-D-Man-(1-&gt;4)-beta-D-GlcNAc-(1-&gt;4)-alpha-D-GlcNAc-diphospho-di-trans,poly-cis-dolichol + 2 GDP-alpha-D-mannose = an alpha-D-Man-(1-&gt;2)-alpha-D-Man-(1-&gt;2)-alpha-D-Man-(1-&gt;3)-[alpha-D-Man-(1-&gt;6)]-beta-D-Man-(1-&gt;4)-beta-D-GlcNAc-(1-&gt;4)-alpha-D-GlcNAc-diphospho-di-trans,poly-cis-dolichol + 2 GDP + 2 H(+)</text>
        <dbReference type="Rhea" id="RHEA:29523"/>
        <dbReference type="Rhea" id="RHEA-COMP:19515"/>
        <dbReference type="Rhea" id="RHEA-COMP:19516"/>
        <dbReference type="ChEBI" id="CHEBI:15378"/>
        <dbReference type="ChEBI" id="CHEBI:57527"/>
        <dbReference type="ChEBI" id="CHEBI:58189"/>
        <dbReference type="ChEBI" id="CHEBI:132511"/>
        <dbReference type="ChEBI" id="CHEBI:132515"/>
        <dbReference type="EC" id="2.4.1.131"/>
    </reaction>
    <physiologicalReaction direction="left-to-right" evidence="11">
        <dbReference type="Rhea" id="RHEA:29524"/>
    </physiologicalReaction>
</comment>
<dbReference type="GO" id="GO:0006487">
    <property type="term" value="P:protein N-linked glycosylation"/>
    <property type="evidence" value="ECO:0007669"/>
    <property type="project" value="TreeGrafter"/>
</dbReference>
<evidence type="ECO:0000256" key="1">
    <source>
        <dbReference type="ARBA" id="ARBA00004389"/>
    </source>
</evidence>
<feature type="domain" description="Glycosyl transferase family 1" evidence="13">
    <location>
        <begin position="296"/>
        <end position="465"/>
    </location>
</feature>
<gene>
    <name evidence="15" type="ORF">RMAR1173_LOCUS15091</name>
</gene>
<dbReference type="InterPro" id="IPR001296">
    <property type="entry name" value="Glyco_trans_1"/>
</dbReference>
<keyword evidence="8" id="KW-0256">Endoplasmic reticulum</keyword>
<sequence length="494" mass="54134">MRAMEGTPSGLALVVCVVAVVLVLGVVLRNLLRWRSRVRWHVEPSSRLVAIYHPFCASGGGGERVLWKLLDTLASLHSRGALRLHVVIFTADQGKSSQEILKSAQNRFGIDLVACGMPVDFIFIPMSLVRLVLPETWPRLTMVGQSLGSLLVAGYGLLSATPDIYMDTTGAAFTFPLSFFVFGARCVAYVHYPTVSVDMLRLVYERRTSYNHDSAVASSSLASAVKLLYYSVFALGYGLCGSCCSLTMVNSRWTEGHIRRLWRFGAVRPVVVYPPVGVQDFQGEKKGGLQQLGVHRIISIGQFRPEKDHPLQLRAFSLLTKQLARSSVRLELVLLGSCRSEDDERRVDELKRLAADLGISDSVVWVLNCSFEGLKGWLAKSTLGLHTMWNEHFGIGVVEMMAAGLVVVAHESGGPKVDIVCPTVDEDKENGVGFLADSAESFASAMRRALDLSSDHRTEVTSHARARSAMFSDAAFSSAIEAIVNDPERARGIF</sequence>
<feature type="domain" description="ALG11 mannosyltransferase N-terminal" evidence="14">
    <location>
        <begin position="47"/>
        <end position="262"/>
    </location>
</feature>
<accession>A0A7S2SIW8</accession>
<dbReference type="Pfam" id="PF00534">
    <property type="entry name" value="Glycos_transf_1"/>
    <property type="match status" value="1"/>
</dbReference>
<evidence type="ECO:0000256" key="12">
    <source>
        <dbReference type="SAM" id="Phobius"/>
    </source>
</evidence>
<keyword evidence="6" id="KW-0808">Transferase</keyword>
<evidence type="ECO:0000313" key="15">
    <source>
        <dbReference type="EMBL" id="CAD9700749.1"/>
    </source>
</evidence>
<dbReference type="InterPro" id="IPR031814">
    <property type="entry name" value="ALG11_N"/>
</dbReference>
<evidence type="ECO:0000256" key="11">
    <source>
        <dbReference type="ARBA" id="ARBA00045065"/>
    </source>
</evidence>
<dbReference type="AlphaFoldDB" id="A0A7S2SIW8"/>
<dbReference type="GO" id="GO:0004377">
    <property type="term" value="F:GDP-Man:Man(3)GlcNAc(2)-PP-Dol alpha-1,2-mannosyltransferase activity"/>
    <property type="evidence" value="ECO:0007669"/>
    <property type="project" value="UniProtKB-EC"/>
</dbReference>
<evidence type="ECO:0000256" key="4">
    <source>
        <dbReference type="ARBA" id="ARBA00022018"/>
    </source>
</evidence>
<evidence type="ECO:0000259" key="13">
    <source>
        <dbReference type="Pfam" id="PF00534"/>
    </source>
</evidence>
<dbReference type="EMBL" id="HBHJ01022904">
    <property type="protein sequence ID" value="CAD9700749.1"/>
    <property type="molecule type" value="Transcribed_RNA"/>
</dbReference>
<dbReference type="PANTHER" id="PTHR45919">
    <property type="entry name" value="GDP-MAN:MAN(3)GLCNAC(2)-PP-DOL ALPHA-1,2-MANNOSYLTRANSFERASE"/>
    <property type="match status" value="1"/>
</dbReference>
<keyword evidence="5" id="KW-0328">Glycosyltransferase</keyword>
<dbReference type="InterPro" id="IPR038013">
    <property type="entry name" value="ALG11"/>
</dbReference>
<evidence type="ECO:0000256" key="8">
    <source>
        <dbReference type="ARBA" id="ARBA00022824"/>
    </source>
</evidence>
<reference evidence="15" key="1">
    <citation type="submission" date="2021-01" db="EMBL/GenBank/DDBJ databases">
        <authorList>
            <person name="Corre E."/>
            <person name="Pelletier E."/>
            <person name="Niang G."/>
            <person name="Scheremetjew M."/>
            <person name="Finn R."/>
            <person name="Kale V."/>
            <person name="Holt S."/>
            <person name="Cochrane G."/>
            <person name="Meng A."/>
            <person name="Brown T."/>
            <person name="Cohen L."/>
        </authorList>
    </citation>
    <scope>NUCLEOTIDE SEQUENCE</scope>
    <source>
        <strain evidence="15">CCMP1243</strain>
    </source>
</reference>
<organism evidence="15">
    <name type="scientific">Rhizochromulina marina</name>
    <dbReference type="NCBI Taxonomy" id="1034831"/>
    <lineage>
        <taxon>Eukaryota</taxon>
        <taxon>Sar</taxon>
        <taxon>Stramenopiles</taxon>
        <taxon>Ochrophyta</taxon>
        <taxon>Dictyochophyceae</taxon>
        <taxon>Rhizochromulinales</taxon>
        <taxon>Rhizochromulina</taxon>
    </lineage>
</organism>
<comment type="subcellular location">
    <subcellularLocation>
        <location evidence="1">Endoplasmic reticulum membrane</location>
        <topology evidence="1">Single-pass membrane protein</topology>
    </subcellularLocation>
</comment>
<evidence type="ECO:0000256" key="7">
    <source>
        <dbReference type="ARBA" id="ARBA00022692"/>
    </source>
</evidence>
<name>A0A7S2SIW8_9STRA</name>
<dbReference type="Pfam" id="PF15924">
    <property type="entry name" value="ALG11_N"/>
    <property type="match status" value="1"/>
</dbReference>
<evidence type="ECO:0000259" key="14">
    <source>
        <dbReference type="Pfam" id="PF15924"/>
    </source>
</evidence>
<dbReference type="SUPFAM" id="SSF53756">
    <property type="entry name" value="UDP-Glycosyltransferase/glycogen phosphorylase"/>
    <property type="match status" value="1"/>
</dbReference>
<keyword evidence="9 12" id="KW-1133">Transmembrane helix</keyword>
<evidence type="ECO:0000256" key="5">
    <source>
        <dbReference type="ARBA" id="ARBA00022676"/>
    </source>
</evidence>
<feature type="transmembrane region" description="Helical" evidence="12">
    <location>
        <begin position="12"/>
        <end position="32"/>
    </location>
</feature>
<evidence type="ECO:0000256" key="3">
    <source>
        <dbReference type="ARBA" id="ARBA00012645"/>
    </source>
</evidence>
<evidence type="ECO:0000256" key="10">
    <source>
        <dbReference type="ARBA" id="ARBA00023136"/>
    </source>
</evidence>
<evidence type="ECO:0000256" key="6">
    <source>
        <dbReference type="ARBA" id="ARBA00022679"/>
    </source>
</evidence>
<feature type="transmembrane region" description="Helical" evidence="12">
    <location>
        <begin position="170"/>
        <end position="192"/>
    </location>
</feature>
<keyword evidence="10 12" id="KW-0472">Membrane</keyword>
<dbReference type="GO" id="GO:0005789">
    <property type="term" value="C:endoplasmic reticulum membrane"/>
    <property type="evidence" value="ECO:0007669"/>
    <property type="project" value="UniProtKB-SubCell"/>
</dbReference>
<dbReference type="PANTHER" id="PTHR45919:SF1">
    <property type="entry name" value="GDP-MAN:MAN(3)GLCNAC(2)-PP-DOL ALPHA-1,2-MANNOSYLTRANSFERASE"/>
    <property type="match status" value="1"/>
</dbReference>
<dbReference type="Gene3D" id="3.40.50.2000">
    <property type="entry name" value="Glycogen Phosphorylase B"/>
    <property type="match status" value="1"/>
</dbReference>